<keyword evidence="10" id="KW-1185">Reference proteome</keyword>
<keyword evidence="3" id="KW-0805">Transcription regulation</keyword>
<dbReference type="HOGENOM" id="CLU_017851_2_0_1"/>
<dbReference type="OMA" id="KKVHTEQ"/>
<dbReference type="InterPro" id="IPR004827">
    <property type="entry name" value="bZIP"/>
</dbReference>
<name>A0A084R2N5_STAC4</name>
<dbReference type="InParanoid" id="A0A084R2N5"/>
<dbReference type="EMBL" id="KL659196">
    <property type="protein sequence ID" value="KFA70470.1"/>
    <property type="molecule type" value="Genomic_DNA"/>
</dbReference>
<dbReference type="Gene3D" id="1.20.5.170">
    <property type="match status" value="1"/>
</dbReference>
<dbReference type="PROSITE" id="PS50217">
    <property type="entry name" value="BZIP"/>
    <property type="match status" value="1"/>
</dbReference>
<evidence type="ECO:0000256" key="6">
    <source>
        <dbReference type="ARBA" id="ARBA00023242"/>
    </source>
</evidence>
<reference evidence="9 10" key="1">
    <citation type="journal article" date="2014" name="BMC Genomics">
        <title>Comparative genome sequencing reveals chemotype-specific gene clusters in the toxigenic black mold Stachybotrys.</title>
        <authorList>
            <person name="Semeiks J."/>
            <person name="Borek D."/>
            <person name="Otwinowski Z."/>
            <person name="Grishin N.V."/>
        </authorList>
    </citation>
    <scope>NUCLEOTIDE SEQUENCE [LARGE SCALE GENOMIC DNA]</scope>
    <source>
        <strain evidence="9 10">IBT 40285</strain>
    </source>
</reference>
<evidence type="ECO:0000259" key="8">
    <source>
        <dbReference type="PROSITE" id="PS50217"/>
    </source>
</evidence>
<evidence type="ECO:0000256" key="3">
    <source>
        <dbReference type="ARBA" id="ARBA00023015"/>
    </source>
</evidence>
<keyword evidence="5" id="KW-0804">Transcription</keyword>
<proteinExistence type="inferred from homology"/>
<keyword evidence="7" id="KW-0175">Coiled coil</keyword>
<organism evidence="9 10">
    <name type="scientific">Stachybotrys chlorohalonatus (strain IBT 40285)</name>
    <dbReference type="NCBI Taxonomy" id="1283841"/>
    <lineage>
        <taxon>Eukaryota</taxon>
        <taxon>Fungi</taxon>
        <taxon>Dikarya</taxon>
        <taxon>Ascomycota</taxon>
        <taxon>Pezizomycotina</taxon>
        <taxon>Sordariomycetes</taxon>
        <taxon>Hypocreomycetidae</taxon>
        <taxon>Hypocreales</taxon>
        <taxon>Stachybotryaceae</taxon>
        <taxon>Stachybotrys</taxon>
    </lineage>
</organism>
<keyword evidence="4" id="KW-0238">DNA-binding</keyword>
<keyword evidence="6" id="KW-0539">Nucleus</keyword>
<evidence type="ECO:0000313" key="10">
    <source>
        <dbReference type="Proteomes" id="UP000028524"/>
    </source>
</evidence>
<evidence type="ECO:0000256" key="2">
    <source>
        <dbReference type="ARBA" id="ARBA00007163"/>
    </source>
</evidence>
<dbReference type="GO" id="GO:0005634">
    <property type="term" value="C:nucleus"/>
    <property type="evidence" value="ECO:0007669"/>
    <property type="project" value="UniProtKB-SubCell"/>
</dbReference>
<gene>
    <name evidence="9" type="ORF">S40285_00620</name>
</gene>
<evidence type="ECO:0000313" key="9">
    <source>
        <dbReference type="EMBL" id="KFA70470.1"/>
    </source>
</evidence>
<evidence type="ECO:0000256" key="4">
    <source>
        <dbReference type="ARBA" id="ARBA00023125"/>
    </source>
</evidence>
<dbReference type="Pfam" id="PF00170">
    <property type="entry name" value="bZIP_1"/>
    <property type="match status" value="1"/>
</dbReference>
<dbReference type="PANTHER" id="PTHR47416">
    <property type="entry name" value="BASIC-LEUCINE ZIPPER TRANSCRIPTION FACTOR F-RELATED"/>
    <property type="match status" value="1"/>
</dbReference>
<evidence type="ECO:0000256" key="7">
    <source>
        <dbReference type="SAM" id="Coils"/>
    </source>
</evidence>
<feature type="domain" description="BZIP" evidence="8">
    <location>
        <begin position="235"/>
        <end position="291"/>
    </location>
</feature>
<dbReference type="AlphaFoldDB" id="A0A084R2N5"/>
<evidence type="ECO:0000256" key="1">
    <source>
        <dbReference type="ARBA" id="ARBA00004123"/>
    </source>
</evidence>
<evidence type="ECO:0000256" key="5">
    <source>
        <dbReference type="ARBA" id="ARBA00023163"/>
    </source>
</evidence>
<dbReference type="PANTHER" id="PTHR47416:SF8">
    <property type="entry name" value="BASIC-LEUCINE ZIPPER TRANSCRIPTION FACTOR E-RELATED"/>
    <property type="match status" value="1"/>
</dbReference>
<dbReference type="CDD" id="cd14704">
    <property type="entry name" value="bZIP_HY5-like"/>
    <property type="match status" value="1"/>
</dbReference>
<comment type="similarity">
    <text evidence="2">Belongs to the bZIP family.</text>
</comment>
<dbReference type="GO" id="GO:0003700">
    <property type="term" value="F:DNA-binding transcription factor activity"/>
    <property type="evidence" value="ECO:0007669"/>
    <property type="project" value="InterPro"/>
</dbReference>
<dbReference type="SUPFAM" id="SSF57959">
    <property type="entry name" value="Leucine zipper domain"/>
    <property type="match status" value="1"/>
</dbReference>
<dbReference type="OrthoDB" id="644067at2759"/>
<sequence length="611" mass="67758">MESYYRSNSLTVDTKHAQKMFEDPDNSVLDDGVLDHSTIDSALELSPPMHDSRRDSFAVGAPLFSPKTEDWGQGADMQSLPSNNPFATAHSNNPYRPNQTQQFVSSTNPWPMENAAGNFFQSFDPMPTEFDANASIIQRAMHAQTPFTTPSNMFGGFGAGTQSIPASPQKDWISINHAMNKKMQPGSPAIRSHNELRRGDGIRKKNARFEIPAERNLGNIDRLIAQSTCEQEIKELKQQKRLLRNRQAALDSRQRKKQHTERLEDEKKQFTTIMSDLEEDLNMWKTKYETLMMEHTNAVQCIETLVNEKDELIRAHTLESGELRKKNNVLVEHIHRLESNHAQPSNTSNGAFPSHPFDEMEGMAATGAWDNNHGFVNEYTVEPESMQSEMTLVPAKRNNASALGVENDKGASQGGLLFMLFLVGAFVMSSRSAPPPLAVSEDVRVASATLLDNVLKDAGINSQSNGIRSLAPQPSGTAWANPPAVSMHANDMAVDSVAPSMLTDLGNSLTQPTQEQTNEQLFSLSAAQYNGVNDQQFMQNPPERTTSQGRKNLADALAAMRGTNKQNGAAEVYTRSLLWDQIPNEVVRKFAKMVAECNNPQNQQQCNEVVA</sequence>
<accession>A0A084R2N5</accession>
<protein>
    <recommendedName>
        <fullName evidence="8">BZIP domain-containing protein</fullName>
    </recommendedName>
</protein>
<dbReference type="GO" id="GO:0003677">
    <property type="term" value="F:DNA binding"/>
    <property type="evidence" value="ECO:0007669"/>
    <property type="project" value="UniProtKB-KW"/>
</dbReference>
<dbReference type="InterPro" id="IPR046347">
    <property type="entry name" value="bZIP_sf"/>
</dbReference>
<dbReference type="Proteomes" id="UP000028524">
    <property type="component" value="Unassembled WGS sequence"/>
</dbReference>
<comment type="subcellular location">
    <subcellularLocation>
        <location evidence="1">Nucleus</location>
    </subcellularLocation>
</comment>
<feature type="coiled-coil region" evidence="7">
    <location>
        <begin position="226"/>
        <end position="294"/>
    </location>
</feature>
<dbReference type="SMART" id="SM00338">
    <property type="entry name" value="BRLZ"/>
    <property type="match status" value="1"/>
</dbReference>
<dbReference type="STRING" id="1283841.A0A084R2N5"/>